<gene>
    <name evidence="2" type="ORF">DNH61_09945</name>
</gene>
<feature type="transmembrane region" description="Helical" evidence="1">
    <location>
        <begin position="35"/>
        <end position="54"/>
    </location>
</feature>
<dbReference type="NCBIfam" id="NF041644">
    <property type="entry name" value="CBO0543_fam"/>
    <property type="match status" value="1"/>
</dbReference>
<dbReference type="OrthoDB" id="2591789at2"/>
<dbReference type="Proteomes" id="UP000249522">
    <property type="component" value="Unassembled WGS sequence"/>
</dbReference>
<feature type="transmembrane region" description="Helical" evidence="1">
    <location>
        <begin position="93"/>
        <end position="115"/>
    </location>
</feature>
<feature type="transmembrane region" description="Helical" evidence="1">
    <location>
        <begin position="66"/>
        <end position="87"/>
    </location>
</feature>
<dbReference type="EMBL" id="QKRB01000043">
    <property type="protein sequence ID" value="PZD95770.1"/>
    <property type="molecule type" value="Genomic_DNA"/>
</dbReference>
<keyword evidence="3" id="KW-1185">Reference proteome</keyword>
<keyword evidence="1" id="KW-0812">Transmembrane</keyword>
<dbReference type="InterPro" id="IPR048147">
    <property type="entry name" value="CBO0543-like"/>
</dbReference>
<dbReference type="RefSeq" id="WP_111146516.1">
    <property type="nucleotide sequence ID" value="NZ_QKRB01000043.1"/>
</dbReference>
<dbReference type="AlphaFoldDB" id="A0A2W1LCG8"/>
<evidence type="ECO:0000313" key="3">
    <source>
        <dbReference type="Proteomes" id="UP000249522"/>
    </source>
</evidence>
<comment type="caution">
    <text evidence="2">The sequence shown here is derived from an EMBL/GenBank/DDBJ whole genome shotgun (WGS) entry which is preliminary data.</text>
</comment>
<feature type="transmembrane region" description="Helical" evidence="1">
    <location>
        <begin position="127"/>
        <end position="150"/>
    </location>
</feature>
<name>A0A2W1LCG8_9BACL</name>
<keyword evidence="1" id="KW-0472">Membrane</keyword>
<feature type="transmembrane region" description="Helical" evidence="1">
    <location>
        <begin position="156"/>
        <end position="180"/>
    </location>
</feature>
<protein>
    <submittedName>
        <fullName evidence="2">Uncharacterized protein</fullName>
    </submittedName>
</protein>
<evidence type="ECO:0000313" key="2">
    <source>
        <dbReference type="EMBL" id="PZD95770.1"/>
    </source>
</evidence>
<proteinExistence type="predicted"/>
<sequence>MREQMGILEHLRQGYKSNSSELLNYWINYSHLGTWQFWLCAAILIVPLIVVYLYIDRGKAFHIGFFGFNVHTWFSHIDTYGVLHGLWEYPYQVIPFTPVSFMLDVSLVPVSYMLVYQWAINHGRSRYLFLTLLSAGFAFVFKPIMTSIGLFKLHEWMNYLLLFCGYMVIMLVSVWITVFFQRLQQTSPPKFLRK</sequence>
<reference evidence="2 3" key="1">
    <citation type="submission" date="2018-06" db="EMBL/GenBank/DDBJ databases">
        <title>Paenibacillus imtechensis sp. nov.</title>
        <authorList>
            <person name="Pinnaka A.K."/>
            <person name="Singh H."/>
            <person name="Kaur M."/>
        </authorList>
    </citation>
    <scope>NUCLEOTIDE SEQUENCE [LARGE SCALE GENOMIC DNA]</scope>
    <source>
        <strain evidence="2 3">SMB1</strain>
    </source>
</reference>
<accession>A0A2W1LCG8</accession>
<organism evidence="2 3">
    <name type="scientific">Paenibacillus sambharensis</name>
    <dbReference type="NCBI Taxonomy" id="1803190"/>
    <lineage>
        <taxon>Bacteria</taxon>
        <taxon>Bacillati</taxon>
        <taxon>Bacillota</taxon>
        <taxon>Bacilli</taxon>
        <taxon>Bacillales</taxon>
        <taxon>Paenibacillaceae</taxon>
        <taxon>Paenibacillus</taxon>
    </lineage>
</organism>
<evidence type="ECO:0000256" key="1">
    <source>
        <dbReference type="SAM" id="Phobius"/>
    </source>
</evidence>
<keyword evidence="1" id="KW-1133">Transmembrane helix</keyword>